<evidence type="ECO:0000313" key="2">
    <source>
        <dbReference type="EMBL" id="KAH7644510.1"/>
    </source>
</evidence>
<name>A0A9D4P7S7_DERFA</name>
<reference evidence="2" key="1">
    <citation type="submission" date="2020-06" db="EMBL/GenBank/DDBJ databases">
        <authorList>
            <person name="Ji K."/>
            <person name="Li J."/>
        </authorList>
    </citation>
    <scope>NUCLEOTIDE SEQUENCE</scope>
    <source>
        <strain evidence="2">JKM2019</strain>
        <tissue evidence="2">Whole body</tissue>
    </source>
</reference>
<dbReference type="EMBL" id="SDOV01000001">
    <property type="protein sequence ID" value="KAH7644510.1"/>
    <property type="molecule type" value="Genomic_DNA"/>
</dbReference>
<dbReference type="Pfam" id="PF04437">
    <property type="entry name" value="RINT1_TIP1"/>
    <property type="match status" value="2"/>
</dbReference>
<dbReference type="PANTHER" id="PTHR13520:SF0">
    <property type="entry name" value="RAD50-INTERACTING PROTEIN 1"/>
    <property type="match status" value="1"/>
</dbReference>
<dbReference type="PROSITE" id="PS51386">
    <property type="entry name" value="RINT1_TIP20"/>
    <property type="match status" value="1"/>
</dbReference>
<comment type="caution">
    <text evidence="2">The sequence shown here is derived from an EMBL/GenBank/DDBJ whole genome shotgun (WGS) entry which is preliminary data.</text>
</comment>
<dbReference type="Proteomes" id="UP000828236">
    <property type="component" value="Unassembled WGS sequence"/>
</dbReference>
<dbReference type="PANTHER" id="PTHR13520">
    <property type="entry name" value="RAD50-INTERACTING PROTEIN 1 RINT-1"/>
    <property type="match status" value="1"/>
</dbReference>
<sequence>MVEPRILLSNNHNGGSGDMNPFIQDFHDAYYSNSAIFDDLMKRYPMFERTNRAMNHFNDDNLDELIAYGLDEQQQQQRRRQQDVEFSSNDIVAINRAFFGFNIEEHMDDFDKSSNMNSKQLNSDEIKKSEMINEINDMRNQLFNRLVHLDLSARKLRETIRKFDAKVVEAKAFVRVHKESIDDGSIDIDRPLANVMLCERAKSLAQLMKMAQEKMTRLRQETGILRNQYRDFAIETIGLKIAVLHGDYIALVKYFDLLIQIKVSESSQLYTMLKEFFIEDIYEIVPLMADIFKYTFNHIGWPQINNAPGSETSNHLCQYRSLFCKLFRFLLELEHGIFPKSPIPNSETIRLTIFDSNNNDRVIYHAFELLFDPFVKRFDYHFMDPGSKLNDLQHPEWFLCSLEQWITVNEKFFRDLVDPVLLDFFGDDGKSATVELISCFVKLIEKKLQEDLPKMADDDLIFIRTMDELVIFSEQVNLIVPDLYENDPKLNPLFVIFSDNQNFKRFFKIERNRINEIIEAILDSETSWQLLFGHDLTFDSKFIICEAADEFASLVNRQIERSKHIPLEELRAEFLHSIIDMIDDYRLRLSQSIHDLQENWPFSDKFFGILNTFDFIHSISVDFVTKQTFPQSDSDRVNKMFIHMIEEITDRIINTIVSDFISNLSLYKQLKWHGMSLKDEQPSEVTKEAVTLFNDISAKIYWIQKNISKNLFNRLIHEIAGRLQDAFFDNFIMESQFNRDGIKQLQFDFEHAFKAIFIAYSDRNIVFTFSTISDCLVVFNLSPQTYHIVQARHKVDSESEFRMYLQTLGIYSLKPSTVLALIDRRVGFN</sequence>
<accession>A0A9D4P7S7</accession>
<feature type="coiled-coil region" evidence="1">
    <location>
        <begin position="201"/>
        <end position="228"/>
    </location>
</feature>
<dbReference type="Gene3D" id="1.20.58.670">
    <property type="entry name" value="Dsl1p vesicle tethering complex, Tip20p subunit, domain D"/>
    <property type="match status" value="1"/>
</dbReference>
<dbReference type="InterPro" id="IPR007528">
    <property type="entry name" value="RINT1_Tip20"/>
</dbReference>
<dbReference type="AlphaFoldDB" id="A0A9D4P7S7"/>
<dbReference type="GO" id="GO:0070939">
    <property type="term" value="C:Dsl1/NZR complex"/>
    <property type="evidence" value="ECO:0007669"/>
    <property type="project" value="InterPro"/>
</dbReference>
<dbReference type="InterPro" id="IPR042042">
    <property type="entry name" value="Tip20p_domB"/>
</dbReference>
<dbReference type="InterPro" id="IPR042044">
    <property type="entry name" value="EXOC6PINT-1/Sec15/Tip20_C_dom2"/>
</dbReference>
<dbReference type="GO" id="GO:0006890">
    <property type="term" value="P:retrograde vesicle-mediated transport, Golgi to endoplasmic reticulum"/>
    <property type="evidence" value="ECO:0007669"/>
    <property type="project" value="InterPro"/>
</dbReference>
<dbReference type="GO" id="GO:0006888">
    <property type="term" value="P:endoplasmic reticulum to Golgi vesicle-mediated transport"/>
    <property type="evidence" value="ECO:0007669"/>
    <property type="project" value="InterPro"/>
</dbReference>
<keyword evidence="1" id="KW-0175">Coiled coil</keyword>
<protein>
    <submittedName>
        <fullName evidence="2">Rad50-interacting protein 1-like protein</fullName>
    </submittedName>
</protein>
<dbReference type="GO" id="GO:0060628">
    <property type="term" value="P:regulation of ER to Golgi vesicle-mediated transport"/>
    <property type="evidence" value="ECO:0007669"/>
    <property type="project" value="TreeGrafter"/>
</dbReference>
<dbReference type="Gene3D" id="1.20.58.1420">
    <property type="entry name" value="Dsl1p vesicle tethering complex, Tip20p subunit, domain B"/>
    <property type="match status" value="1"/>
</dbReference>
<proteinExistence type="predicted"/>
<gene>
    <name evidence="2" type="ORF">HUG17_0048</name>
</gene>
<organism evidence="2">
    <name type="scientific">Dermatophagoides farinae</name>
    <name type="common">American house dust mite</name>
    <dbReference type="NCBI Taxonomy" id="6954"/>
    <lineage>
        <taxon>Eukaryota</taxon>
        <taxon>Metazoa</taxon>
        <taxon>Ecdysozoa</taxon>
        <taxon>Arthropoda</taxon>
        <taxon>Chelicerata</taxon>
        <taxon>Arachnida</taxon>
        <taxon>Acari</taxon>
        <taxon>Acariformes</taxon>
        <taxon>Sarcoptiformes</taxon>
        <taxon>Astigmata</taxon>
        <taxon>Psoroptidia</taxon>
        <taxon>Analgoidea</taxon>
        <taxon>Pyroglyphidae</taxon>
        <taxon>Dermatophagoidinae</taxon>
        <taxon>Dermatophagoides</taxon>
    </lineage>
</organism>
<reference evidence="2" key="2">
    <citation type="journal article" date="2021" name="World Allergy Organ. J.">
        <title>Chromosome-level assembly of Dermatophagoides farinae genome and transcriptome reveals two novel allergens Der f 37 and Der f 39.</title>
        <authorList>
            <person name="Chen J."/>
            <person name="Cai Z."/>
            <person name="Fan D."/>
            <person name="Hu J."/>
            <person name="Hou Y."/>
            <person name="He Y."/>
            <person name="Zhang Z."/>
            <person name="Zhao Z."/>
            <person name="Gao P."/>
            <person name="Hu W."/>
            <person name="Sun J."/>
            <person name="Li J."/>
            <person name="Ji K."/>
        </authorList>
    </citation>
    <scope>NUCLEOTIDE SEQUENCE</scope>
    <source>
        <strain evidence="2">JKM2019</strain>
    </source>
</reference>
<evidence type="ECO:0000256" key="1">
    <source>
        <dbReference type="SAM" id="Coils"/>
    </source>
</evidence>